<keyword evidence="5" id="KW-0676">Redox-active center</keyword>
<accession>A0A6M1SXC1</accession>
<feature type="coiled-coil region" evidence="6">
    <location>
        <begin position="126"/>
        <end position="153"/>
    </location>
</feature>
<evidence type="ECO:0000256" key="6">
    <source>
        <dbReference type="SAM" id="Coils"/>
    </source>
</evidence>
<dbReference type="AlphaFoldDB" id="A0A6M1SXC1"/>
<keyword evidence="4" id="KW-1015">Disulfide bond</keyword>
<sequence length="196" mass="22030">MNLTSLFKLALLSIFVISCGSNQNDASAQESNTNAKLTLTEYSDYQCPACAYFYPIVDSLKQTYGNDLEVVYKDFPLNSHQYAALAARAAEAAKNQGKFLEMHNMLFENQRQWASGDAQSRIIGYAKQIGLDMNRFEQDLNAAETQQAVMEEKQEGVQMGVDSTPTFFINGEKLQQNPPSFQDFKALIDVYMKDTN</sequence>
<dbReference type="RefSeq" id="WP_165143220.1">
    <property type="nucleotide sequence ID" value="NZ_JAALLT010000004.1"/>
</dbReference>
<keyword evidence="10" id="KW-1185">Reference proteome</keyword>
<keyword evidence="3" id="KW-0560">Oxidoreductase</keyword>
<feature type="domain" description="Thioredoxin" evidence="8">
    <location>
        <begin position="17"/>
        <end position="193"/>
    </location>
</feature>
<evidence type="ECO:0000256" key="1">
    <source>
        <dbReference type="ARBA" id="ARBA00005791"/>
    </source>
</evidence>
<feature type="chain" id="PRO_5027025422" evidence="7">
    <location>
        <begin position="29"/>
        <end position="196"/>
    </location>
</feature>
<evidence type="ECO:0000256" key="5">
    <source>
        <dbReference type="ARBA" id="ARBA00023284"/>
    </source>
</evidence>
<dbReference type="SUPFAM" id="SSF52833">
    <property type="entry name" value="Thioredoxin-like"/>
    <property type="match status" value="1"/>
</dbReference>
<dbReference type="InterPro" id="IPR013766">
    <property type="entry name" value="Thioredoxin_domain"/>
</dbReference>
<organism evidence="9 10">
    <name type="scientific">Halalkalibaculum roseum</name>
    <dbReference type="NCBI Taxonomy" id="2709311"/>
    <lineage>
        <taxon>Bacteria</taxon>
        <taxon>Pseudomonadati</taxon>
        <taxon>Balneolota</taxon>
        <taxon>Balneolia</taxon>
        <taxon>Balneolales</taxon>
        <taxon>Balneolaceae</taxon>
        <taxon>Halalkalibaculum</taxon>
    </lineage>
</organism>
<name>A0A6M1SXC1_9BACT</name>
<feature type="signal peptide" evidence="7">
    <location>
        <begin position="1"/>
        <end position="28"/>
    </location>
</feature>
<evidence type="ECO:0000313" key="9">
    <source>
        <dbReference type="EMBL" id="NGP77642.1"/>
    </source>
</evidence>
<dbReference type="PROSITE" id="PS51352">
    <property type="entry name" value="THIOREDOXIN_2"/>
    <property type="match status" value="1"/>
</dbReference>
<evidence type="ECO:0000256" key="2">
    <source>
        <dbReference type="ARBA" id="ARBA00022729"/>
    </source>
</evidence>
<proteinExistence type="inferred from homology"/>
<evidence type="ECO:0000313" key="10">
    <source>
        <dbReference type="Proteomes" id="UP000473278"/>
    </source>
</evidence>
<protein>
    <submittedName>
        <fullName evidence="9">Thioredoxin domain-containing protein</fullName>
    </submittedName>
</protein>
<dbReference type="Pfam" id="PF13462">
    <property type="entry name" value="Thioredoxin_4"/>
    <property type="match status" value="1"/>
</dbReference>
<keyword evidence="6" id="KW-0175">Coiled coil</keyword>
<dbReference type="PANTHER" id="PTHR13887:SF14">
    <property type="entry name" value="DISULFIDE BOND FORMATION PROTEIN D"/>
    <property type="match status" value="1"/>
</dbReference>
<dbReference type="InterPro" id="IPR012336">
    <property type="entry name" value="Thioredoxin-like_fold"/>
</dbReference>
<keyword evidence="2 7" id="KW-0732">Signal</keyword>
<dbReference type="Gene3D" id="3.40.30.10">
    <property type="entry name" value="Glutaredoxin"/>
    <property type="match status" value="1"/>
</dbReference>
<dbReference type="GO" id="GO:0016491">
    <property type="term" value="F:oxidoreductase activity"/>
    <property type="evidence" value="ECO:0007669"/>
    <property type="project" value="UniProtKB-KW"/>
</dbReference>
<evidence type="ECO:0000259" key="8">
    <source>
        <dbReference type="PROSITE" id="PS51352"/>
    </source>
</evidence>
<evidence type="ECO:0000256" key="3">
    <source>
        <dbReference type="ARBA" id="ARBA00023002"/>
    </source>
</evidence>
<evidence type="ECO:0000256" key="7">
    <source>
        <dbReference type="SAM" id="SignalP"/>
    </source>
</evidence>
<comment type="similarity">
    <text evidence="1">Belongs to the thioredoxin family. DsbA subfamily.</text>
</comment>
<gene>
    <name evidence="9" type="ORF">G3570_13420</name>
</gene>
<dbReference type="EMBL" id="JAALLT010000004">
    <property type="protein sequence ID" value="NGP77642.1"/>
    <property type="molecule type" value="Genomic_DNA"/>
</dbReference>
<comment type="caution">
    <text evidence="9">The sequence shown here is derived from an EMBL/GenBank/DDBJ whole genome shotgun (WGS) entry which is preliminary data.</text>
</comment>
<dbReference type="InterPro" id="IPR036249">
    <property type="entry name" value="Thioredoxin-like_sf"/>
</dbReference>
<reference evidence="9 10" key="1">
    <citation type="submission" date="2020-02" db="EMBL/GenBank/DDBJ databases">
        <title>Balneolaceae bacterium YR4-1, complete genome.</title>
        <authorList>
            <person name="Li Y."/>
            <person name="Wu S."/>
        </authorList>
    </citation>
    <scope>NUCLEOTIDE SEQUENCE [LARGE SCALE GENOMIC DNA]</scope>
    <source>
        <strain evidence="9 10">YR4-1</strain>
    </source>
</reference>
<dbReference type="Proteomes" id="UP000473278">
    <property type="component" value="Unassembled WGS sequence"/>
</dbReference>
<dbReference type="PANTHER" id="PTHR13887">
    <property type="entry name" value="GLUTATHIONE S-TRANSFERASE KAPPA"/>
    <property type="match status" value="1"/>
</dbReference>
<evidence type="ECO:0000256" key="4">
    <source>
        <dbReference type="ARBA" id="ARBA00023157"/>
    </source>
</evidence>